<evidence type="ECO:0000313" key="3">
    <source>
        <dbReference type="Proteomes" id="UP000199073"/>
    </source>
</evidence>
<dbReference type="SUPFAM" id="SSF55174">
    <property type="entry name" value="Alpha-L RNA-binding motif"/>
    <property type="match status" value="1"/>
</dbReference>
<accession>A0A1H0PTD3</accession>
<dbReference type="GO" id="GO:0003723">
    <property type="term" value="F:RNA binding"/>
    <property type="evidence" value="ECO:0007669"/>
    <property type="project" value="UniProtKB-KW"/>
</dbReference>
<dbReference type="Pfam" id="PF13275">
    <property type="entry name" value="S4_2"/>
    <property type="match status" value="1"/>
</dbReference>
<protein>
    <submittedName>
        <fullName evidence="2">Ribosome-associated protein</fullName>
    </submittedName>
</protein>
<dbReference type="AlphaFoldDB" id="A0A1H0PTD3"/>
<dbReference type="Proteomes" id="UP000199073">
    <property type="component" value="Unassembled WGS sequence"/>
</dbReference>
<sequence length="74" mass="8280">MTAMHQITIKKTPIKLGQFLKMADLVQDGFEAKIRIQEGEVTVNGETETRRGRQLEAGDIVAYGGQEFLICEEP</sequence>
<gene>
    <name evidence="2" type="ORF">SAMN05660330_01758</name>
</gene>
<organism evidence="2 3">
    <name type="scientific">Desulforhopalus singaporensis</name>
    <dbReference type="NCBI Taxonomy" id="91360"/>
    <lineage>
        <taxon>Bacteria</taxon>
        <taxon>Pseudomonadati</taxon>
        <taxon>Thermodesulfobacteriota</taxon>
        <taxon>Desulfobulbia</taxon>
        <taxon>Desulfobulbales</taxon>
        <taxon>Desulfocapsaceae</taxon>
        <taxon>Desulforhopalus</taxon>
    </lineage>
</organism>
<dbReference type="STRING" id="91360.SAMN05660330_01758"/>
<keyword evidence="3" id="KW-1185">Reference proteome</keyword>
<reference evidence="2 3" key="1">
    <citation type="submission" date="2016-10" db="EMBL/GenBank/DDBJ databases">
        <authorList>
            <person name="de Groot N.N."/>
        </authorList>
    </citation>
    <scope>NUCLEOTIDE SEQUENCE [LARGE SCALE GENOMIC DNA]</scope>
    <source>
        <strain evidence="2 3">DSM 12130</strain>
    </source>
</reference>
<dbReference type="EMBL" id="FNJI01000010">
    <property type="protein sequence ID" value="SDP08401.1"/>
    <property type="molecule type" value="Genomic_DNA"/>
</dbReference>
<keyword evidence="1" id="KW-0694">RNA-binding</keyword>
<proteinExistence type="predicted"/>
<evidence type="ECO:0000256" key="1">
    <source>
        <dbReference type="PROSITE-ProRule" id="PRU00182"/>
    </source>
</evidence>
<name>A0A1H0PTD3_9BACT</name>
<dbReference type="InterPro" id="IPR036986">
    <property type="entry name" value="S4_RNA-bd_sf"/>
</dbReference>
<dbReference type="CDD" id="cd00165">
    <property type="entry name" value="S4"/>
    <property type="match status" value="1"/>
</dbReference>
<dbReference type="PROSITE" id="PS50889">
    <property type="entry name" value="S4"/>
    <property type="match status" value="1"/>
</dbReference>
<dbReference type="Gene3D" id="3.10.290.10">
    <property type="entry name" value="RNA-binding S4 domain"/>
    <property type="match status" value="1"/>
</dbReference>
<evidence type="ECO:0000313" key="2">
    <source>
        <dbReference type="EMBL" id="SDP08401.1"/>
    </source>
</evidence>